<organism evidence="2 3">
    <name type="scientific">Aurantimonas endophytica</name>
    <dbReference type="NCBI Taxonomy" id="1522175"/>
    <lineage>
        <taxon>Bacteria</taxon>
        <taxon>Pseudomonadati</taxon>
        <taxon>Pseudomonadota</taxon>
        <taxon>Alphaproteobacteria</taxon>
        <taxon>Hyphomicrobiales</taxon>
        <taxon>Aurantimonadaceae</taxon>
        <taxon>Aurantimonas</taxon>
    </lineage>
</organism>
<sequence length="181" mass="19108">MQMGLELVVLVMRRHDRVGAGVAGGFDQEIIAAAPGGGGDVSGRRRRNHPHGPVPQAVGRGDGGDELRFGCRFGAQAVIDGDDEEFRAVGSGVAWRSRSGEKQCQRVRPAGDGKDDAGGATDAAGRLFDGGGERRLQLGERYGTSVRLRQLRSGPRPAGHQQLADFCSLSSLRFTLALICG</sequence>
<protein>
    <submittedName>
        <fullName evidence="2">Uncharacterized protein</fullName>
    </submittedName>
</protein>
<name>A0A7W6MQI5_9HYPH</name>
<evidence type="ECO:0000256" key="1">
    <source>
        <dbReference type="SAM" id="MobiDB-lite"/>
    </source>
</evidence>
<comment type="caution">
    <text evidence="2">The sequence shown here is derived from an EMBL/GenBank/DDBJ whole genome shotgun (WGS) entry which is preliminary data.</text>
</comment>
<dbReference type="AlphaFoldDB" id="A0A7W6MQI5"/>
<dbReference type="EMBL" id="JACIEM010000004">
    <property type="protein sequence ID" value="MBB4004025.1"/>
    <property type="molecule type" value="Genomic_DNA"/>
</dbReference>
<gene>
    <name evidence="2" type="ORF">GGR03_003113</name>
</gene>
<proteinExistence type="predicted"/>
<evidence type="ECO:0000313" key="3">
    <source>
        <dbReference type="Proteomes" id="UP000588647"/>
    </source>
</evidence>
<dbReference type="Proteomes" id="UP000588647">
    <property type="component" value="Unassembled WGS sequence"/>
</dbReference>
<accession>A0A7W6MQI5</accession>
<feature type="region of interest" description="Disordered" evidence="1">
    <location>
        <begin position="37"/>
        <end position="62"/>
    </location>
</feature>
<keyword evidence="3" id="KW-1185">Reference proteome</keyword>
<evidence type="ECO:0000313" key="2">
    <source>
        <dbReference type="EMBL" id="MBB4004025.1"/>
    </source>
</evidence>
<reference evidence="2 3" key="1">
    <citation type="submission" date="2020-08" db="EMBL/GenBank/DDBJ databases">
        <title>Genomic Encyclopedia of Type Strains, Phase IV (KMG-IV): sequencing the most valuable type-strain genomes for metagenomic binning, comparative biology and taxonomic classification.</title>
        <authorList>
            <person name="Goeker M."/>
        </authorList>
    </citation>
    <scope>NUCLEOTIDE SEQUENCE [LARGE SCALE GENOMIC DNA]</scope>
    <source>
        <strain evidence="2 3">DSM 103570</strain>
    </source>
</reference>